<evidence type="ECO:0000259" key="12">
    <source>
        <dbReference type="Pfam" id="PF10433"/>
    </source>
</evidence>
<organism evidence="14 15">
    <name type="scientific">Xiphophorus couchianus</name>
    <name type="common">Monterrey platyfish</name>
    <dbReference type="NCBI Taxonomy" id="32473"/>
    <lineage>
        <taxon>Eukaryota</taxon>
        <taxon>Metazoa</taxon>
        <taxon>Chordata</taxon>
        <taxon>Craniata</taxon>
        <taxon>Vertebrata</taxon>
        <taxon>Euteleostomi</taxon>
        <taxon>Actinopterygii</taxon>
        <taxon>Neopterygii</taxon>
        <taxon>Teleostei</taxon>
        <taxon>Neoteleostei</taxon>
        <taxon>Acanthomorphata</taxon>
        <taxon>Ovalentaria</taxon>
        <taxon>Atherinomorphae</taxon>
        <taxon>Cyprinodontiformes</taxon>
        <taxon>Poeciliidae</taxon>
        <taxon>Poeciliinae</taxon>
        <taxon>Xiphophorus</taxon>
    </lineage>
</organism>
<comment type="similarity">
    <text evidence="4">Belongs to the DDB1 family.</text>
</comment>
<dbReference type="GeneTree" id="ENSGT00950000183151"/>
<dbReference type="InterPro" id="IPR050358">
    <property type="entry name" value="RSE1/DDB1/CFT1"/>
</dbReference>
<dbReference type="GO" id="GO:0006281">
    <property type="term" value="P:DNA repair"/>
    <property type="evidence" value="ECO:0007669"/>
    <property type="project" value="UniProtKB-KW"/>
</dbReference>
<proteinExistence type="inferred from homology"/>
<dbReference type="AlphaFoldDB" id="A0A3B5M330"/>
<dbReference type="Gene3D" id="2.130.10.10">
    <property type="entry name" value="YVTN repeat-like/Quinoprotein amine dehydrogenase"/>
    <property type="match status" value="3"/>
</dbReference>
<evidence type="ECO:0000256" key="5">
    <source>
        <dbReference type="ARBA" id="ARBA00014577"/>
    </source>
</evidence>
<evidence type="ECO:0000256" key="6">
    <source>
        <dbReference type="ARBA" id="ARBA00022490"/>
    </source>
</evidence>
<dbReference type="FunFam" id="2.130.10.10:FF:000073">
    <property type="entry name" value="DNA damage-binding protein 1"/>
    <property type="match status" value="1"/>
</dbReference>
<keyword evidence="15" id="KW-1185">Reference proteome</keyword>
<feature type="domain" description="RSE1/DDB1/CPSF1 first beta-propeller" evidence="12">
    <location>
        <begin position="14"/>
        <end position="353"/>
    </location>
</feature>
<dbReference type="Proteomes" id="UP000261380">
    <property type="component" value="Unplaced"/>
</dbReference>
<evidence type="ECO:0000256" key="9">
    <source>
        <dbReference type="ARBA" id="ARBA00023204"/>
    </source>
</evidence>
<evidence type="ECO:0000256" key="7">
    <source>
        <dbReference type="ARBA" id="ARBA00022763"/>
    </source>
</evidence>
<reference evidence="14" key="2">
    <citation type="submission" date="2025-09" db="UniProtKB">
        <authorList>
            <consortium name="Ensembl"/>
        </authorList>
    </citation>
    <scope>IDENTIFICATION</scope>
</reference>
<keyword evidence="6" id="KW-0963">Cytoplasm</keyword>
<dbReference type="Pfam" id="PF23726">
    <property type="entry name" value="Beta-prop_RSE1_2nd"/>
    <property type="match status" value="1"/>
</dbReference>
<dbReference type="SUPFAM" id="SSF50978">
    <property type="entry name" value="WD40 repeat-like"/>
    <property type="match status" value="1"/>
</dbReference>
<dbReference type="PANTHER" id="PTHR10644">
    <property type="entry name" value="DNA REPAIR/RNA PROCESSING CPSF FAMILY"/>
    <property type="match status" value="1"/>
</dbReference>
<dbReference type="GO" id="GO:0005634">
    <property type="term" value="C:nucleus"/>
    <property type="evidence" value="ECO:0007669"/>
    <property type="project" value="UniProtKB-SubCell"/>
</dbReference>
<feature type="domain" description="RSE1/DDB1/CPSF1 C-terminal" evidence="11">
    <location>
        <begin position="790"/>
        <end position="980"/>
    </location>
</feature>
<keyword evidence="8" id="KW-0238">DNA-binding</keyword>
<dbReference type="STRING" id="32473.ENSXCOP00000018543"/>
<evidence type="ECO:0000313" key="14">
    <source>
        <dbReference type="Ensembl" id="ENSXCOP00000018543.1"/>
    </source>
</evidence>
<evidence type="ECO:0000313" key="15">
    <source>
        <dbReference type="Proteomes" id="UP000261380"/>
    </source>
</evidence>
<evidence type="ECO:0000256" key="8">
    <source>
        <dbReference type="ARBA" id="ARBA00023125"/>
    </source>
</evidence>
<dbReference type="InterPro" id="IPR036322">
    <property type="entry name" value="WD40_repeat_dom_sf"/>
</dbReference>
<dbReference type="Pfam" id="PF10433">
    <property type="entry name" value="Beta-prop_RSE1_1st"/>
    <property type="match status" value="1"/>
</dbReference>
<accession>A0A3B5M330</accession>
<evidence type="ECO:0000259" key="11">
    <source>
        <dbReference type="Pfam" id="PF03178"/>
    </source>
</evidence>
<evidence type="ECO:0000256" key="4">
    <source>
        <dbReference type="ARBA" id="ARBA00007453"/>
    </source>
</evidence>
<dbReference type="InterPro" id="IPR058543">
    <property type="entry name" value="Beta-prop_RSE1/DDB1/CPSF1_2nd"/>
</dbReference>
<dbReference type="InterPro" id="IPR018846">
    <property type="entry name" value="Beta-prop_RSE1/DDB1/CPSF1_1st"/>
</dbReference>
<name>A0A3B5M330_9TELE</name>
<keyword evidence="10" id="KW-0539">Nucleus</keyword>
<feature type="domain" description="RSE1/DDB1/CPSF1 second beta-propeller" evidence="13">
    <location>
        <begin position="396"/>
        <end position="704"/>
    </location>
</feature>
<evidence type="ECO:0000256" key="2">
    <source>
        <dbReference type="ARBA" id="ARBA00004496"/>
    </source>
</evidence>
<protein>
    <recommendedName>
        <fullName evidence="5">DNA damage-binding protein 1</fullName>
    </recommendedName>
</protein>
<sequence length="981" mass="108878">MSYNYVVTAQKPTAVNACITGHFTSAEDLNLLIAKNTRLEIYVVTAEGLRPVKEVGMYGKIAVMELFRPKGESKDLLFILTSKYNACILEYKQNGESIDIITRAHGNVQDRIGRPSETGIIGIVDPECRMIGLRLYDGLFKVIPLDRDNRELKAFNIRLEELQVIDVHFLYGCQAPTVCFIYQDPQGRHVKTYEVSLREKEFNKGPWKQENVEAEASMVIPVPEPFGGAIIIGQESITYHNGDKYLAIAPPTIKQSTIVCHNRVDPNGSRYLLGDMEGRLFMLLLEKEELMDGTVALKDLHVELLGETSIAECLTYLDNGVVFVGSRLGDSQLVKLNVDSNEQGSYVTVMETFTNLGPIVDMCVVDLERQGQGQLVTCSGAFKEGSLRIIRNGIGIHEHASIDLPGIKGLWPLRSEAGRETDDMLVLSFVGQTRVLMLSGEEVEETELPGFVDNQQTFYCGNVAHKQLIQITSGSVRLVVQDSKALVSEWKEPQGKNISVAACNHTQVVLAVGRALYYLQILAGELKQISTIAMEHEVACLDITPLGEGGNESTLCAVGLWTDISARVLKLPCFTALHKEMLGGEIIPRSILMTTFEGSYYLLCALGDGALFYFGLDLQTGALSERKKVTLGTQPTVLRTFRSLSTSNVFACSDRPTVIYSSNHKLVFSNVNLKEVNYMCPLNSEGYPDSLALANNSTLTIGTIDEIQKLHIRTVPLYESPRRICYQEVSQCFGVLSSRVEIQDVSGTTSAVRPSASTQALSSSVSSSKLFPSSTSPHETSFGEEVEVHSLLVVDQHTFEVLHAHQFLPSEYSLSIVSCRLGKDPSVYFIVGTAMVYPEEPEPKQGRIIVFHYTDGKLQTVAEKEVKGAVYSMVEFNGKLLASINSTVRLYEWTAEKELRTECNHYNNIMALYLKTKGDFILVGDLMRSVLLLAYKPMEGNFEEIARDFNPNWMSAVEILDDDNFLGAENAFNLFVCQKDR</sequence>
<evidence type="ECO:0000256" key="10">
    <source>
        <dbReference type="ARBA" id="ARBA00023242"/>
    </source>
</evidence>
<keyword evidence="7" id="KW-0227">DNA damage</keyword>
<dbReference type="FunFam" id="2.130.10.10:FF:002576">
    <property type="entry name" value="DNA damage-binding protein 1"/>
    <property type="match status" value="1"/>
</dbReference>
<dbReference type="InterPro" id="IPR004871">
    <property type="entry name" value="RSE1/DDB1/CPSF1_C"/>
</dbReference>
<dbReference type="GO" id="GO:0005737">
    <property type="term" value="C:cytoplasm"/>
    <property type="evidence" value="ECO:0007669"/>
    <property type="project" value="UniProtKB-SubCell"/>
</dbReference>
<dbReference type="Ensembl" id="ENSXCOT00000018776.1">
    <property type="protein sequence ID" value="ENSXCOP00000018543.1"/>
    <property type="gene ID" value="ENSXCOG00000013956.1"/>
</dbReference>
<comment type="pathway">
    <text evidence="3">Protein modification; protein ubiquitination.</text>
</comment>
<evidence type="ECO:0000256" key="3">
    <source>
        <dbReference type="ARBA" id="ARBA00004906"/>
    </source>
</evidence>
<comment type="subcellular location">
    <subcellularLocation>
        <location evidence="2">Cytoplasm</location>
    </subcellularLocation>
    <subcellularLocation>
        <location evidence="1">Nucleus</location>
    </subcellularLocation>
</comment>
<evidence type="ECO:0000259" key="13">
    <source>
        <dbReference type="Pfam" id="PF23726"/>
    </source>
</evidence>
<keyword evidence="9" id="KW-0234">DNA repair</keyword>
<dbReference type="GO" id="GO:0003677">
    <property type="term" value="F:DNA binding"/>
    <property type="evidence" value="ECO:0007669"/>
    <property type="project" value="UniProtKB-KW"/>
</dbReference>
<dbReference type="InterPro" id="IPR015943">
    <property type="entry name" value="WD40/YVTN_repeat-like_dom_sf"/>
</dbReference>
<evidence type="ECO:0000256" key="1">
    <source>
        <dbReference type="ARBA" id="ARBA00004123"/>
    </source>
</evidence>
<reference evidence="14" key="1">
    <citation type="submission" date="2025-08" db="UniProtKB">
        <authorList>
            <consortium name="Ensembl"/>
        </authorList>
    </citation>
    <scope>IDENTIFICATION</scope>
</reference>
<dbReference type="Pfam" id="PF03178">
    <property type="entry name" value="CPSF_A"/>
    <property type="match status" value="1"/>
</dbReference>